<evidence type="ECO:0000313" key="4">
    <source>
        <dbReference type="Proteomes" id="UP000277582"/>
    </source>
</evidence>
<reference evidence="3 4" key="1">
    <citation type="submission" date="2018-10" db="EMBL/GenBank/DDBJ databases">
        <title>Co-occurring genomic capacity for anaerobic methane metabolism and dissimilatory sulfite reduction discovered in the Korarchaeota.</title>
        <authorList>
            <person name="Mckay L.J."/>
            <person name="Dlakic M."/>
            <person name="Fields M.W."/>
            <person name="Delmont T.O."/>
            <person name="Eren A.M."/>
            <person name="Jay Z.J."/>
            <person name="Klingelsmith K.B."/>
            <person name="Rusch D.B."/>
            <person name="Inskeep W.P."/>
        </authorList>
    </citation>
    <scope>NUCLEOTIDE SEQUENCE [LARGE SCALE GENOMIC DNA]</scope>
    <source>
        <strain evidence="3 4">MDKW</strain>
    </source>
</reference>
<dbReference type="PANTHER" id="PTHR37459">
    <property type="match status" value="1"/>
</dbReference>
<dbReference type="NCBIfam" id="TIGR02583">
    <property type="entry name" value="DevR_archaea"/>
    <property type="match status" value="1"/>
</dbReference>
<evidence type="ECO:0000256" key="1">
    <source>
        <dbReference type="ARBA" id="ARBA00023118"/>
    </source>
</evidence>
<comment type="caution">
    <text evidence="3">The sequence shown here is derived from an EMBL/GenBank/DDBJ whole genome shotgun (WGS) entry which is preliminary data.</text>
</comment>
<dbReference type="Pfam" id="PF01905">
    <property type="entry name" value="DevR"/>
    <property type="match status" value="1"/>
</dbReference>
<protein>
    <submittedName>
        <fullName evidence="3">Type I-A CRISPR-associated protein Cas7/Csa2</fullName>
    </submittedName>
</protein>
<dbReference type="Proteomes" id="UP000277582">
    <property type="component" value="Unassembled WGS sequence"/>
</dbReference>
<keyword evidence="1" id="KW-0051">Antiviral defense</keyword>
<proteinExistence type="predicted"/>
<dbReference type="EMBL" id="RCOS01000147">
    <property type="protein sequence ID" value="RSN72530.1"/>
    <property type="molecule type" value="Genomic_DNA"/>
</dbReference>
<dbReference type="GO" id="GO:0051607">
    <property type="term" value="P:defense response to virus"/>
    <property type="evidence" value="ECO:0007669"/>
    <property type="project" value="UniProtKB-KW"/>
</dbReference>
<sequence>MKGAFVSVGVRMLVNVEALNMVESVGNVTRHRRATVVYRRDKEYVIRIVPALSGENIAHAYQQWIAELAKHRYPADKIPLCEFCEKSEFLKHCDLNLFGSKDWERGLVRLIEGKNYNPHEIEKEIVRNCVVEDLGGFLYPGDPPVKRTSRFQVSYMIPTIESLDAGAVALEPQFHVRHSPTRTAKEGQKVAGQAIYYVETGSAVYSLTFNLDVGGIGMTSMLKVEQAVDEEERKNRINLAIDALSIMLDSKIFGAKLSRFTPVIDYETIIAAVSSYPPFTISSPAVANFPASTARRGAIHSNLFSSNVQLFGYGEGLVNGIERAETVLTLFDAVKKALLARL</sequence>
<dbReference type="AlphaFoldDB" id="A0A429GFK2"/>
<organism evidence="3 4">
    <name type="scientific">Candidatus Methanodesulfokora washburnensis</name>
    <dbReference type="NCBI Taxonomy" id="2478471"/>
    <lineage>
        <taxon>Archaea</taxon>
        <taxon>Thermoproteota</taxon>
        <taxon>Candidatus Korarchaeia</taxon>
        <taxon>Candidatus Korarchaeia incertae sedis</taxon>
        <taxon>Candidatus Methanodesulfokora</taxon>
    </lineage>
</organism>
<dbReference type="RefSeq" id="WP_125672465.1">
    <property type="nucleotide sequence ID" value="NZ_RCOS01000147.1"/>
</dbReference>
<dbReference type="InterPro" id="IPR010154">
    <property type="entry name" value="CRISPR-assoc_Cas7/Cst2/DevR"/>
</dbReference>
<comment type="function">
    <text evidence="2">CRISPR (clustered regularly interspaced short palindromic repeat) is an adaptive immune system that provides protection against mobile genetic elements (viruses, transposable elements and conjugative plasmids). CRISPR clusters contain spacers, sequences complementary to antecedent mobile elements, and target invading nucleic acids. CRISPR clusters are transcribed and processed into CRISPR RNA (crRNA).</text>
</comment>
<dbReference type="OrthoDB" id="97643at2157"/>
<accession>A0A429GFK2</accession>
<dbReference type="NCBIfam" id="TIGR01875">
    <property type="entry name" value="cas_MJ0381"/>
    <property type="match status" value="1"/>
</dbReference>
<dbReference type="PANTHER" id="PTHR37459:SF1">
    <property type="entry name" value="CRISPR-ASSOCIATED PROTEIN CAS7_CST2_DEVR"/>
    <property type="match status" value="1"/>
</dbReference>
<dbReference type="InterPro" id="IPR002764">
    <property type="entry name" value="Cas7/Cst2/DevR_sub_I-a/Apern"/>
</dbReference>
<dbReference type="InterPro" id="IPR052681">
    <property type="entry name" value="CRISPR-Cas7/Cst2/DevR"/>
</dbReference>
<keyword evidence="4" id="KW-1185">Reference proteome</keyword>
<evidence type="ECO:0000256" key="2">
    <source>
        <dbReference type="ARBA" id="ARBA00025626"/>
    </source>
</evidence>
<name>A0A429GFK2_9CREN</name>
<evidence type="ECO:0000313" key="3">
    <source>
        <dbReference type="EMBL" id="RSN72530.1"/>
    </source>
</evidence>
<gene>
    <name evidence="3" type="primary">cas7a</name>
    <name evidence="3" type="ORF">D6D85_13440</name>
</gene>